<dbReference type="CDD" id="cd20524">
    <property type="entry name" value="CYCLIN_CCNH_rpt1"/>
    <property type="match status" value="1"/>
</dbReference>
<dbReference type="SMART" id="SM00385">
    <property type="entry name" value="CYCLIN"/>
    <property type="match status" value="1"/>
</dbReference>
<evidence type="ECO:0000313" key="8">
    <source>
        <dbReference type="EMBL" id="KAK5083233.1"/>
    </source>
</evidence>
<dbReference type="InterPro" id="IPR006671">
    <property type="entry name" value="Cyclin_N"/>
</dbReference>
<evidence type="ECO:0000256" key="4">
    <source>
        <dbReference type="ARBA" id="ARBA00025278"/>
    </source>
</evidence>
<sequence length="403" mass="46108">MLAEKPTSTLRRPQQFSLLILGVHFLFAWSTVFTQSKMIEDDGYRASSQYRLWSFTEEQLHDQRTETNRIASEKVRRAFNRAQLVASNGIGEDGTSHPDINTLTVDEEQRIVQWGCEKILEMKTILEPSPPSQVIATAIQYLRRFYLYNSPMTYHPKSIMVSALWMATKADHFFYKLDKYCHQLGVTEDDVKAPEFLIMQALRFTLEVRHPTRSLEGGIAEIRLHSSNLKCFKDVATSQVRRRIDTAGDKARRLLVADTQMTDAYFLYTPAQMWLAAVLTVDEQLAISYIEYLFDRLGTAVAPIKQKLRDTIIECAELTKSYTSPDNDKATKAELGRIGKKLRKCQDPEKLDIVEVARAKAAEKREGTDSDAEKANKKRKLERERLEKDGEVFGPDLKNVKSG</sequence>
<dbReference type="InterPro" id="IPR013763">
    <property type="entry name" value="Cyclin-like_dom"/>
</dbReference>
<protein>
    <recommendedName>
        <fullName evidence="2">RNA polymerase II holoenzyme cyclin-like subunit</fullName>
    </recommendedName>
</protein>
<feature type="compositionally biased region" description="Basic and acidic residues" evidence="6">
    <location>
        <begin position="360"/>
        <end position="391"/>
    </location>
</feature>
<dbReference type="Pfam" id="PF16899">
    <property type="entry name" value="Cyclin_C_2"/>
    <property type="match status" value="1"/>
</dbReference>
<dbReference type="EMBL" id="JAVRRG010000124">
    <property type="protein sequence ID" value="KAK5083233.1"/>
    <property type="molecule type" value="Genomic_DNA"/>
</dbReference>
<keyword evidence="9" id="KW-1185">Reference proteome</keyword>
<comment type="caution">
    <text evidence="8">The sequence shown here is derived from an EMBL/GenBank/DDBJ whole genome shotgun (WGS) entry which is preliminary data.</text>
</comment>
<evidence type="ECO:0000256" key="5">
    <source>
        <dbReference type="RuleBase" id="RU000383"/>
    </source>
</evidence>
<comment type="function">
    <text evidence="4">Component of the SRB8-11 complex. The SRB8-11 complex is a regulatory module of the Mediator complex which is itself involved in regulation of basal and activated RNA polymerase II-dependent transcription. The SRB8-11 complex may be involved in the transcriptional repression of a subset of genes regulated by Mediator. It may inhibit the association of the Mediator complex with RNA polymerase II to form the holoenzyme complex. The SRB8-11 complex phosphorylates the C-terminal domain (CTD) of the largest subunit of RNA polymerase II.</text>
</comment>
<keyword evidence="3 5" id="KW-0195">Cyclin</keyword>
<dbReference type="InterPro" id="IPR031658">
    <property type="entry name" value="Cyclin_C_2"/>
</dbReference>
<dbReference type="SUPFAM" id="SSF47954">
    <property type="entry name" value="Cyclin-like"/>
    <property type="match status" value="2"/>
</dbReference>
<evidence type="ECO:0000259" key="7">
    <source>
        <dbReference type="SMART" id="SM00385"/>
    </source>
</evidence>
<proteinExistence type="inferred from homology"/>
<name>A0ABR0K1R0_9EURO</name>
<comment type="similarity">
    <text evidence="1">Belongs to the cyclin family. Cyclin C subfamily.</text>
</comment>
<feature type="domain" description="Cyclin-like" evidence="7">
    <location>
        <begin position="117"/>
        <end position="200"/>
    </location>
</feature>
<evidence type="ECO:0000313" key="9">
    <source>
        <dbReference type="Proteomes" id="UP001345013"/>
    </source>
</evidence>
<dbReference type="Proteomes" id="UP001345013">
    <property type="component" value="Unassembled WGS sequence"/>
</dbReference>
<dbReference type="PANTHER" id="PTHR10026">
    <property type="entry name" value="CYCLIN"/>
    <property type="match status" value="1"/>
</dbReference>
<dbReference type="InterPro" id="IPR043198">
    <property type="entry name" value="Cyclin/Ssn8"/>
</dbReference>
<dbReference type="Pfam" id="PF00134">
    <property type="entry name" value="Cyclin_N"/>
    <property type="match status" value="1"/>
</dbReference>
<dbReference type="CDD" id="cd20525">
    <property type="entry name" value="CYCLIN_CCNH_rpt2"/>
    <property type="match status" value="1"/>
</dbReference>
<reference evidence="8 9" key="1">
    <citation type="submission" date="2023-08" db="EMBL/GenBank/DDBJ databases">
        <title>Black Yeasts Isolated from many extreme environments.</title>
        <authorList>
            <person name="Coleine C."/>
            <person name="Stajich J.E."/>
            <person name="Selbmann L."/>
        </authorList>
    </citation>
    <scope>NUCLEOTIDE SEQUENCE [LARGE SCALE GENOMIC DNA]</scope>
    <source>
        <strain evidence="8 9">CCFEE 5885</strain>
    </source>
</reference>
<organism evidence="8 9">
    <name type="scientific">Lithohypha guttulata</name>
    <dbReference type="NCBI Taxonomy" id="1690604"/>
    <lineage>
        <taxon>Eukaryota</taxon>
        <taxon>Fungi</taxon>
        <taxon>Dikarya</taxon>
        <taxon>Ascomycota</taxon>
        <taxon>Pezizomycotina</taxon>
        <taxon>Eurotiomycetes</taxon>
        <taxon>Chaetothyriomycetidae</taxon>
        <taxon>Chaetothyriales</taxon>
        <taxon>Trichomeriaceae</taxon>
        <taxon>Lithohypha</taxon>
    </lineage>
</organism>
<feature type="region of interest" description="Disordered" evidence="6">
    <location>
        <begin position="360"/>
        <end position="403"/>
    </location>
</feature>
<gene>
    <name evidence="8" type="ORF">LTR24_007861</name>
</gene>
<dbReference type="InterPro" id="IPR036915">
    <property type="entry name" value="Cyclin-like_sf"/>
</dbReference>
<evidence type="ECO:0000256" key="3">
    <source>
        <dbReference type="ARBA" id="ARBA00023127"/>
    </source>
</evidence>
<accession>A0ABR0K1R0</accession>
<evidence type="ECO:0000256" key="2">
    <source>
        <dbReference type="ARBA" id="ARBA00014912"/>
    </source>
</evidence>
<evidence type="ECO:0000256" key="1">
    <source>
        <dbReference type="ARBA" id="ARBA00008638"/>
    </source>
</evidence>
<evidence type="ECO:0000256" key="6">
    <source>
        <dbReference type="SAM" id="MobiDB-lite"/>
    </source>
</evidence>
<dbReference type="Gene3D" id="1.10.472.10">
    <property type="entry name" value="Cyclin-like"/>
    <property type="match status" value="1"/>
</dbReference>